<keyword evidence="2" id="KW-1133">Transmembrane helix</keyword>
<accession>A0A6I4TFW3</accession>
<name>A0A6I4TFW3_9SPHN</name>
<comment type="caution">
    <text evidence="3">The sequence shown here is derived from an EMBL/GenBank/DDBJ whole genome shotgun (WGS) entry which is preliminary data.</text>
</comment>
<keyword evidence="4" id="KW-1185">Reference proteome</keyword>
<dbReference type="AlphaFoldDB" id="A0A6I4TFW3"/>
<evidence type="ECO:0000313" key="3">
    <source>
        <dbReference type="EMBL" id="MXO75556.1"/>
    </source>
</evidence>
<evidence type="ECO:0000256" key="2">
    <source>
        <dbReference type="SAM" id="Phobius"/>
    </source>
</evidence>
<organism evidence="3 4">
    <name type="scientific">Tsuneonella aeria</name>
    <dbReference type="NCBI Taxonomy" id="1837929"/>
    <lineage>
        <taxon>Bacteria</taxon>
        <taxon>Pseudomonadati</taxon>
        <taxon>Pseudomonadota</taxon>
        <taxon>Alphaproteobacteria</taxon>
        <taxon>Sphingomonadales</taxon>
        <taxon>Erythrobacteraceae</taxon>
        <taxon>Tsuneonella</taxon>
    </lineage>
</organism>
<protein>
    <submittedName>
        <fullName evidence="3">Uncharacterized protein</fullName>
    </submittedName>
</protein>
<feature type="compositionally biased region" description="Low complexity" evidence="1">
    <location>
        <begin position="127"/>
        <end position="138"/>
    </location>
</feature>
<reference evidence="3 4" key="1">
    <citation type="submission" date="2019-12" db="EMBL/GenBank/DDBJ databases">
        <title>Genomic-based taxomic classification of the family Erythrobacteraceae.</title>
        <authorList>
            <person name="Xu L."/>
        </authorList>
    </citation>
    <scope>NUCLEOTIDE SEQUENCE [LARGE SCALE GENOMIC DNA]</scope>
    <source>
        <strain evidence="3 4">100921-2</strain>
    </source>
</reference>
<keyword evidence="2" id="KW-0472">Membrane</keyword>
<feature type="region of interest" description="Disordered" evidence="1">
    <location>
        <begin position="191"/>
        <end position="244"/>
    </location>
</feature>
<feature type="compositionally biased region" description="Basic and acidic residues" evidence="1">
    <location>
        <begin position="146"/>
        <end position="164"/>
    </location>
</feature>
<dbReference type="EMBL" id="WTZA01000001">
    <property type="protein sequence ID" value="MXO75556.1"/>
    <property type="molecule type" value="Genomic_DNA"/>
</dbReference>
<evidence type="ECO:0000256" key="1">
    <source>
        <dbReference type="SAM" id="MobiDB-lite"/>
    </source>
</evidence>
<proteinExistence type="predicted"/>
<keyword evidence="2" id="KW-0812">Transmembrane</keyword>
<feature type="transmembrane region" description="Helical" evidence="2">
    <location>
        <begin position="21"/>
        <end position="45"/>
    </location>
</feature>
<dbReference type="RefSeq" id="WP_160611188.1">
    <property type="nucleotide sequence ID" value="NZ_WTZA01000001.1"/>
</dbReference>
<dbReference type="Proteomes" id="UP000439522">
    <property type="component" value="Unassembled WGS sequence"/>
</dbReference>
<feature type="region of interest" description="Disordered" evidence="1">
    <location>
        <begin position="123"/>
        <end position="167"/>
    </location>
</feature>
<sequence length="261" mass="27076">MSDKQTRMAEHQASVTAHPAFPVIVSLWLASLCAIAATALPVALVESLARSSGLAAIAEAVDAGARIPVVLAAFVLGGIAGLFVARRIAAAKARARVAATEASPTGPTRPILAVADIGSDGFDEPEPAAAPCEAAEPAGTDATMAPEDRPNDESVEHPRARGVEGRPLSELGTVELVERFAIALQRHRAEEADRGARAYPAPQPPLLADDDADAFVNDSHRAPATASPFTAPRAPTRPGADFPEQALRDALAKLERLSRTA</sequence>
<dbReference type="OrthoDB" id="7505157at2"/>
<evidence type="ECO:0000313" key="4">
    <source>
        <dbReference type="Proteomes" id="UP000439522"/>
    </source>
</evidence>
<feature type="transmembrane region" description="Helical" evidence="2">
    <location>
        <begin position="65"/>
        <end position="85"/>
    </location>
</feature>
<gene>
    <name evidence="3" type="ORF">GRI40_10040</name>
</gene>